<dbReference type="InParanoid" id="A0A1Y2ETD2"/>
<evidence type="ECO:0000313" key="5">
    <source>
        <dbReference type="Proteomes" id="UP000193467"/>
    </source>
</evidence>
<dbReference type="STRING" id="106004.A0A1Y2ETD2"/>
<dbReference type="PROSITE" id="PS51083">
    <property type="entry name" value="ZF_HIT"/>
    <property type="match status" value="1"/>
</dbReference>
<evidence type="ECO:0000313" key="4">
    <source>
        <dbReference type="EMBL" id="ORY74095.1"/>
    </source>
</evidence>
<dbReference type="AlphaFoldDB" id="A0A1Y2ETD2"/>
<feature type="domain" description="HIT-type" evidence="3">
    <location>
        <begin position="9"/>
        <end position="43"/>
    </location>
</feature>
<accession>A0A1Y2ETD2</accession>
<sequence length="188" mass="20720">MAPARIPPCKVCSKKDAGKYRCPVDHVDYCSVACFKQHKASGCSSENEYEPPPLPLLPVVADEPVDDERPTKRLKDLHWPAEPNPALWEDPLQRDDVKPLRGFELEAVATSPELRALLASPAFQTTLTRLTALPPSAREPSLRLLLGLPPLPAGDLYRPEPSHRFSSSAPLSSSDLNAELELRVDGRK</sequence>
<keyword evidence="1" id="KW-0479">Metal-binding</keyword>
<dbReference type="InterPro" id="IPR007529">
    <property type="entry name" value="Znf_HIT"/>
</dbReference>
<dbReference type="SUPFAM" id="SSF144232">
    <property type="entry name" value="HIT/MYND zinc finger-like"/>
    <property type="match status" value="1"/>
</dbReference>
<dbReference type="Gene3D" id="3.30.60.190">
    <property type="match status" value="1"/>
</dbReference>
<dbReference type="Pfam" id="PF04438">
    <property type="entry name" value="zf-HIT"/>
    <property type="match status" value="1"/>
</dbReference>
<feature type="region of interest" description="Disordered" evidence="2">
    <location>
        <begin position="156"/>
        <end position="188"/>
    </location>
</feature>
<keyword evidence="1" id="KW-0862">Zinc</keyword>
<dbReference type="OrthoDB" id="18412at2759"/>
<proteinExistence type="predicted"/>
<protein>
    <recommendedName>
        <fullName evidence="3">HIT-type domain-containing protein</fullName>
    </recommendedName>
</protein>
<dbReference type="CDD" id="cd23024">
    <property type="entry name" value="zf-HIT_ZNHIT2-3"/>
    <property type="match status" value="1"/>
</dbReference>
<dbReference type="EMBL" id="MCGR01000043">
    <property type="protein sequence ID" value="ORY74095.1"/>
    <property type="molecule type" value="Genomic_DNA"/>
</dbReference>
<dbReference type="GO" id="GO:0008270">
    <property type="term" value="F:zinc ion binding"/>
    <property type="evidence" value="ECO:0007669"/>
    <property type="project" value="UniProtKB-UniRule"/>
</dbReference>
<name>A0A1Y2ETD2_9BASI</name>
<evidence type="ECO:0000259" key="3">
    <source>
        <dbReference type="PROSITE" id="PS51083"/>
    </source>
</evidence>
<organism evidence="4 5">
    <name type="scientific">Leucosporidium creatinivorum</name>
    <dbReference type="NCBI Taxonomy" id="106004"/>
    <lineage>
        <taxon>Eukaryota</taxon>
        <taxon>Fungi</taxon>
        <taxon>Dikarya</taxon>
        <taxon>Basidiomycota</taxon>
        <taxon>Pucciniomycotina</taxon>
        <taxon>Microbotryomycetes</taxon>
        <taxon>Leucosporidiales</taxon>
        <taxon>Leucosporidium</taxon>
    </lineage>
</organism>
<comment type="caution">
    <text evidence="4">The sequence shown here is derived from an EMBL/GenBank/DDBJ whole genome shotgun (WGS) entry which is preliminary data.</text>
</comment>
<keyword evidence="1" id="KW-0863">Zinc-finger</keyword>
<keyword evidence="5" id="KW-1185">Reference proteome</keyword>
<dbReference type="Proteomes" id="UP000193467">
    <property type="component" value="Unassembled WGS sequence"/>
</dbReference>
<gene>
    <name evidence="4" type="ORF">BCR35DRAFT_353983</name>
</gene>
<evidence type="ECO:0000256" key="2">
    <source>
        <dbReference type="SAM" id="MobiDB-lite"/>
    </source>
</evidence>
<reference evidence="4 5" key="1">
    <citation type="submission" date="2016-07" db="EMBL/GenBank/DDBJ databases">
        <title>Pervasive Adenine N6-methylation of Active Genes in Fungi.</title>
        <authorList>
            <consortium name="DOE Joint Genome Institute"/>
            <person name="Mondo S.J."/>
            <person name="Dannebaum R.O."/>
            <person name="Kuo R.C."/>
            <person name="Labutti K."/>
            <person name="Haridas S."/>
            <person name="Kuo A."/>
            <person name="Salamov A."/>
            <person name="Ahrendt S.R."/>
            <person name="Lipzen A."/>
            <person name="Sullivan W."/>
            <person name="Andreopoulos W.B."/>
            <person name="Clum A."/>
            <person name="Lindquist E."/>
            <person name="Daum C."/>
            <person name="Ramamoorthy G.K."/>
            <person name="Gryganskyi A."/>
            <person name="Culley D."/>
            <person name="Magnuson J.K."/>
            <person name="James T.Y."/>
            <person name="O'Malley M.A."/>
            <person name="Stajich J.E."/>
            <person name="Spatafora J.W."/>
            <person name="Visel A."/>
            <person name="Grigoriev I.V."/>
        </authorList>
    </citation>
    <scope>NUCLEOTIDE SEQUENCE [LARGE SCALE GENOMIC DNA]</scope>
    <source>
        <strain evidence="4 5">62-1032</strain>
    </source>
</reference>
<feature type="compositionally biased region" description="Low complexity" evidence="2">
    <location>
        <begin position="164"/>
        <end position="174"/>
    </location>
</feature>
<evidence type="ECO:0000256" key="1">
    <source>
        <dbReference type="PROSITE-ProRule" id="PRU00453"/>
    </source>
</evidence>